<dbReference type="Proteomes" id="UP000257200">
    <property type="component" value="Unplaced"/>
</dbReference>
<dbReference type="InParanoid" id="A0A3Q1G8A9"/>
<dbReference type="Ensembl" id="ENSAPOT00000010136.1">
    <property type="protein sequence ID" value="ENSAPOP00000023902.1"/>
    <property type="gene ID" value="ENSAPOG00000005987.1"/>
</dbReference>
<reference evidence="1" key="2">
    <citation type="submission" date="2025-09" db="UniProtKB">
        <authorList>
            <consortium name="Ensembl"/>
        </authorList>
    </citation>
    <scope>IDENTIFICATION</scope>
</reference>
<sequence>MGYKCQIPIGKPLLNPQQCQKQEKKWTIAKLSQVRKILHLFWKSRSQTGFFRWVYERFRLPVAPVYGGFPVKFRTFLGDPIPYDPNINAGELAEKVQQAIQSLIDKHQKIPGNILRALLERFHTKHNDHLQ</sequence>
<dbReference type="PANTHER" id="PTHR22753">
    <property type="entry name" value="TRANSMEMBRANE PROTEIN 68"/>
    <property type="match status" value="1"/>
</dbReference>
<evidence type="ECO:0000313" key="1">
    <source>
        <dbReference type="Ensembl" id="ENSAPOP00000023902.1"/>
    </source>
</evidence>
<evidence type="ECO:0000313" key="2">
    <source>
        <dbReference type="Proteomes" id="UP000257200"/>
    </source>
</evidence>
<protein>
    <recommendedName>
        <fullName evidence="3">Transmembrane protein 68</fullName>
    </recommendedName>
</protein>
<evidence type="ECO:0008006" key="3">
    <source>
        <dbReference type="Google" id="ProtNLM"/>
    </source>
</evidence>
<keyword evidence="2" id="KW-1185">Reference proteome</keyword>
<dbReference type="AlphaFoldDB" id="A0A3Q1G8A9"/>
<reference evidence="1" key="1">
    <citation type="submission" date="2025-08" db="UniProtKB">
        <authorList>
            <consortium name="Ensembl"/>
        </authorList>
    </citation>
    <scope>IDENTIFICATION</scope>
</reference>
<dbReference type="STRING" id="80966.ENSAPOP00000023902"/>
<organism evidence="1 2">
    <name type="scientific">Acanthochromis polyacanthus</name>
    <name type="common">spiny chromis</name>
    <dbReference type="NCBI Taxonomy" id="80966"/>
    <lineage>
        <taxon>Eukaryota</taxon>
        <taxon>Metazoa</taxon>
        <taxon>Chordata</taxon>
        <taxon>Craniata</taxon>
        <taxon>Vertebrata</taxon>
        <taxon>Euteleostomi</taxon>
        <taxon>Actinopterygii</taxon>
        <taxon>Neopterygii</taxon>
        <taxon>Teleostei</taxon>
        <taxon>Neoteleostei</taxon>
        <taxon>Acanthomorphata</taxon>
        <taxon>Ovalentaria</taxon>
        <taxon>Pomacentridae</taxon>
        <taxon>Acanthochromis</taxon>
    </lineage>
</organism>
<name>A0A3Q1G8A9_9TELE</name>
<accession>A0A3Q1G8A9</accession>
<proteinExistence type="predicted"/>
<dbReference type="PANTHER" id="PTHR22753:SF14">
    <property type="entry name" value="MONOACYLGLYCEROL_DIACYLGLYCEROL O-ACYLTRANSFERASE"/>
    <property type="match status" value="1"/>
</dbReference>
<dbReference type="GeneTree" id="ENSGT00940000170053"/>
<dbReference type="GO" id="GO:0016020">
    <property type="term" value="C:membrane"/>
    <property type="evidence" value="ECO:0007669"/>
    <property type="project" value="TreeGrafter"/>
</dbReference>